<sequence>MSHPLPVIIDNGTGYTKMGFAGNHEPQYIIPSVIATRDSSKVNKARKGVEDLDFFIGDEAIANQNSYSLSYPVRKGQVDNWDHMERFWEQAIFKYLRCEPEDHHFLLTEPPLNAPENREYTAEIMFESFNVPGLYIAVQAVLALAASWASKDDDQRSLTGCVIDSGDGVTHVIPVAEGYVIGSSIKHIPIAGRSITQFVQQLLRERETGIPPNESMEIAKRIKEKYSYVCPDIVKEFLKYDQDPARFFTTETFTEAITKKTYSVDIGYERFLGPEVFFSPEIASSDYLVPLPEVVDSVIQNSPIDTRRGLYRNIVLSGGSTMFKDFSRRLQRDIRRTVDTRVRLSEEMSQGRVKVQPIDVNVISHRMQRYAVWFGGSMLASSEEFFTVCHSKAAYEEYGPSIARHNAVFGNTV</sequence>
<dbReference type="Pfam" id="PF00022">
    <property type="entry name" value="Actin"/>
    <property type="match status" value="1"/>
</dbReference>
<keyword evidence="3" id="KW-0963">Cytoplasm</keyword>
<reference evidence="8" key="1">
    <citation type="submission" date="2013-04" db="EMBL/GenBank/DDBJ databases">
        <title>The Genome Sequence of Fonticula alba ATCC 38817.</title>
        <authorList>
            <consortium name="The Broad Institute Genomics Platform"/>
            <person name="Russ C."/>
            <person name="Cuomo C."/>
            <person name="Burger G."/>
            <person name="Gray M.W."/>
            <person name="Holland P.W.H."/>
            <person name="King N."/>
            <person name="Lang F.B.F."/>
            <person name="Roger A.J."/>
            <person name="Ruiz-Trillo I."/>
            <person name="Brown M."/>
            <person name="Walker B."/>
            <person name="Young S."/>
            <person name="Zeng Q."/>
            <person name="Gargeya S."/>
            <person name="Fitzgerald M."/>
            <person name="Haas B."/>
            <person name="Abouelleil A."/>
            <person name="Allen A.W."/>
            <person name="Alvarado L."/>
            <person name="Arachchi H.M."/>
            <person name="Berlin A.M."/>
            <person name="Chapman S.B."/>
            <person name="Gainer-Dewar J."/>
            <person name="Goldberg J."/>
            <person name="Griggs A."/>
            <person name="Gujja S."/>
            <person name="Hansen M."/>
            <person name="Howarth C."/>
            <person name="Imamovic A."/>
            <person name="Ireland A."/>
            <person name="Larimer J."/>
            <person name="McCowan C."/>
            <person name="Murphy C."/>
            <person name="Pearson M."/>
            <person name="Poon T.W."/>
            <person name="Priest M."/>
            <person name="Roberts A."/>
            <person name="Saif S."/>
            <person name="Shea T."/>
            <person name="Sisk P."/>
            <person name="Sykes S."/>
            <person name="Wortman J."/>
            <person name="Nusbaum C."/>
            <person name="Birren B."/>
        </authorList>
    </citation>
    <scope>NUCLEOTIDE SEQUENCE [LARGE SCALE GENOMIC DNA]</scope>
    <source>
        <strain evidence="8">ATCC 38817</strain>
    </source>
</reference>
<accession>A0A058Z5X3</accession>
<dbReference type="Gene3D" id="3.30.420.40">
    <property type="match status" value="2"/>
</dbReference>
<keyword evidence="7" id="KW-0206">Cytoskeleton</keyword>
<dbReference type="GO" id="GO:0003779">
    <property type="term" value="F:actin binding"/>
    <property type="evidence" value="ECO:0007669"/>
    <property type="project" value="UniProtKB-KW"/>
</dbReference>
<evidence type="ECO:0000256" key="7">
    <source>
        <dbReference type="ARBA" id="ARBA00023212"/>
    </source>
</evidence>
<dbReference type="Proteomes" id="UP000030693">
    <property type="component" value="Unassembled WGS sequence"/>
</dbReference>
<dbReference type="GO" id="GO:0005856">
    <property type="term" value="C:cytoskeleton"/>
    <property type="evidence" value="ECO:0007669"/>
    <property type="project" value="UniProtKB-SubCell"/>
</dbReference>
<evidence type="ECO:0000313" key="9">
    <source>
        <dbReference type="Proteomes" id="UP000030693"/>
    </source>
</evidence>
<comment type="similarity">
    <text evidence="2">Belongs to the actin family. ARP3 subfamily.</text>
</comment>
<dbReference type="Gene3D" id="3.90.640.10">
    <property type="entry name" value="Actin, Chain A, domain 4"/>
    <property type="match status" value="1"/>
</dbReference>
<dbReference type="EMBL" id="KB932206">
    <property type="protein sequence ID" value="KCV69338.1"/>
    <property type="molecule type" value="Genomic_DNA"/>
</dbReference>
<evidence type="ECO:0000256" key="1">
    <source>
        <dbReference type="ARBA" id="ARBA00004245"/>
    </source>
</evidence>
<dbReference type="GeneID" id="20528495"/>
<keyword evidence="9" id="KW-1185">Reference proteome</keyword>
<protein>
    <submittedName>
        <fullName evidence="8">Actin-like protein 3</fullName>
    </submittedName>
</protein>
<dbReference type="AlphaFoldDB" id="A0A058Z5X3"/>
<keyword evidence="4" id="KW-0547">Nucleotide-binding</keyword>
<dbReference type="CDD" id="cd10221">
    <property type="entry name" value="ASKHA_NBD_Arp3-like"/>
    <property type="match status" value="1"/>
</dbReference>
<dbReference type="OMA" id="GIHYPIR"/>
<keyword evidence="6" id="KW-0009">Actin-binding</keyword>
<gene>
    <name evidence="8" type="ORF">H696_03770</name>
</gene>
<dbReference type="GO" id="GO:0005524">
    <property type="term" value="F:ATP binding"/>
    <property type="evidence" value="ECO:0007669"/>
    <property type="project" value="UniProtKB-KW"/>
</dbReference>
<dbReference type="SMART" id="SM00268">
    <property type="entry name" value="ACTIN"/>
    <property type="match status" value="1"/>
</dbReference>
<evidence type="ECO:0000256" key="4">
    <source>
        <dbReference type="ARBA" id="ARBA00022741"/>
    </source>
</evidence>
<dbReference type="OrthoDB" id="421448at2759"/>
<evidence type="ECO:0000256" key="3">
    <source>
        <dbReference type="ARBA" id="ARBA00022490"/>
    </source>
</evidence>
<dbReference type="eggNOG" id="KOG0678">
    <property type="taxonomic scope" value="Eukaryota"/>
</dbReference>
<dbReference type="RefSeq" id="XP_009495903.1">
    <property type="nucleotide sequence ID" value="XM_009497628.1"/>
</dbReference>
<keyword evidence="5" id="KW-0067">ATP-binding</keyword>
<dbReference type="FunFam" id="3.90.640.10:FF:000006">
    <property type="entry name" value="Actin-related protein 3 (ARP3)"/>
    <property type="match status" value="1"/>
</dbReference>
<dbReference type="InterPro" id="IPR043129">
    <property type="entry name" value="ATPase_NBD"/>
</dbReference>
<dbReference type="PANTHER" id="PTHR11937">
    <property type="entry name" value="ACTIN"/>
    <property type="match status" value="1"/>
</dbReference>
<name>A0A058Z5X3_FONAL</name>
<organism evidence="8">
    <name type="scientific">Fonticula alba</name>
    <name type="common">Slime mold</name>
    <dbReference type="NCBI Taxonomy" id="691883"/>
    <lineage>
        <taxon>Eukaryota</taxon>
        <taxon>Rotosphaerida</taxon>
        <taxon>Fonticulaceae</taxon>
        <taxon>Fonticula</taxon>
    </lineage>
</organism>
<proteinExistence type="inferred from homology"/>
<dbReference type="FunFam" id="3.30.420.40:FF:000029">
    <property type="entry name" value="Actin-related protein 3"/>
    <property type="match status" value="1"/>
</dbReference>
<dbReference type="InterPro" id="IPR004000">
    <property type="entry name" value="Actin"/>
</dbReference>
<dbReference type="PROSITE" id="PS01132">
    <property type="entry name" value="ACTINS_ACT_LIKE"/>
    <property type="match status" value="1"/>
</dbReference>
<dbReference type="InterPro" id="IPR020902">
    <property type="entry name" value="Actin/actin-like_CS"/>
</dbReference>
<dbReference type="PRINTS" id="PR00190">
    <property type="entry name" value="ACTIN"/>
</dbReference>
<dbReference type="STRING" id="691883.A0A058Z5X3"/>
<dbReference type="SUPFAM" id="SSF53067">
    <property type="entry name" value="Actin-like ATPase domain"/>
    <property type="match status" value="2"/>
</dbReference>
<evidence type="ECO:0000313" key="8">
    <source>
        <dbReference type="EMBL" id="KCV69338.1"/>
    </source>
</evidence>
<evidence type="ECO:0000256" key="2">
    <source>
        <dbReference type="ARBA" id="ARBA00006681"/>
    </source>
</evidence>
<comment type="subcellular location">
    <subcellularLocation>
        <location evidence="1">Cytoplasm</location>
        <location evidence="1">Cytoskeleton</location>
    </subcellularLocation>
</comment>
<evidence type="ECO:0000256" key="6">
    <source>
        <dbReference type="ARBA" id="ARBA00023203"/>
    </source>
</evidence>
<evidence type="ECO:0000256" key="5">
    <source>
        <dbReference type="ARBA" id="ARBA00022840"/>
    </source>
</evidence>